<evidence type="ECO:0000259" key="2">
    <source>
        <dbReference type="Pfam" id="PF07885"/>
    </source>
</evidence>
<proteinExistence type="predicted"/>
<protein>
    <submittedName>
        <fullName evidence="3">Ion channel</fullName>
    </submittedName>
</protein>
<feature type="transmembrane region" description="Helical" evidence="1">
    <location>
        <begin position="109"/>
        <end position="132"/>
    </location>
</feature>
<feature type="domain" description="Potassium channel" evidence="2">
    <location>
        <begin position="61"/>
        <end position="132"/>
    </location>
</feature>
<dbReference type="SUPFAM" id="SSF81324">
    <property type="entry name" value="Voltage-gated potassium channels"/>
    <property type="match status" value="1"/>
</dbReference>
<sequence>MIKALFVGSVVIVITMLAAAMLFEIAGRALRRVDAALERKSRALQTLAVLVIALFWILLVLTLSIWGWAGVFMYIGLFDRLETALYFAIVSFTTVGYGDVVIDENWRLLAGMTATNGLLVFGLFTAFLVEILDVVRFRQR</sequence>
<dbReference type="InterPro" id="IPR013099">
    <property type="entry name" value="K_chnl_dom"/>
</dbReference>
<evidence type="ECO:0000313" key="3">
    <source>
        <dbReference type="EMBL" id="SFR52052.1"/>
    </source>
</evidence>
<dbReference type="RefSeq" id="WP_245780993.1">
    <property type="nucleotide sequence ID" value="NZ_FOYO01000001.1"/>
</dbReference>
<dbReference type="Proteomes" id="UP000199658">
    <property type="component" value="Unassembled WGS sequence"/>
</dbReference>
<organism evidence="3 4">
    <name type="scientific">Litoreibacter janthinus</name>
    <dbReference type="NCBI Taxonomy" id="670154"/>
    <lineage>
        <taxon>Bacteria</taxon>
        <taxon>Pseudomonadati</taxon>
        <taxon>Pseudomonadota</taxon>
        <taxon>Alphaproteobacteria</taxon>
        <taxon>Rhodobacterales</taxon>
        <taxon>Roseobacteraceae</taxon>
        <taxon>Litoreibacter</taxon>
    </lineage>
</organism>
<keyword evidence="1" id="KW-0812">Transmembrane</keyword>
<dbReference type="STRING" id="670154.SAMN04488002_2809"/>
<dbReference type="AlphaFoldDB" id="A0A1I6HC54"/>
<keyword evidence="4" id="KW-1185">Reference proteome</keyword>
<evidence type="ECO:0000313" key="4">
    <source>
        <dbReference type="Proteomes" id="UP000199658"/>
    </source>
</evidence>
<accession>A0A1I6HC54</accession>
<reference evidence="4" key="1">
    <citation type="submission" date="2016-10" db="EMBL/GenBank/DDBJ databases">
        <authorList>
            <person name="Varghese N."/>
            <person name="Submissions S."/>
        </authorList>
    </citation>
    <scope>NUCLEOTIDE SEQUENCE [LARGE SCALE GENOMIC DNA]</scope>
    <source>
        <strain evidence="4">DSM 26921</strain>
    </source>
</reference>
<feature type="transmembrane region" description="Helical" evidence="1">
    <location>
        <begin position="47"/>
        <end position="77"/>
    </location>
</feature>
<dbReference type="EMBL" id="FOYO01000001">
    <property type="protein sequence ID" value="SFR52052.1"/>
    <property type="molecule type" value="Genomic_DNA"/>
</dbReference>
<feature type="transmembrane region" description="Helical" evidence="1">
    <location>
        <begin position="6"/>
        <end position="26"/>
    </location>
</feature>
<keyword evidence="1" id="KW-1133">Transmembrane helix</keyword>
<name>A0A1I6HC54_9RHOB</name>
<dbReference type="Gene3D" id="1.10.287.70">
    <property type="match status" value="1"/>
</dbReference>
<evidence type="ECO:0000256" key="1">
    <source>
        <dbReference type="SAM" id="Phobius"/>
    </source>
</evidence>
<keyword evidence="1" id="KW-0472">Membrane</keyword>
<gene>
    <name evidence="3" type="ORF">SAMN04488002_2809</name>
</gene>
<feature type="transmembrane region" description="Helical" evidence="1">
    <location>
        <begin position="83"/>
        <end position="102"/>
    </location>
</feature>
<dbReference type="Pfam" id="PF07885">
    <property type="entry name" value="Ion_trans_2"/>
    <property type="match status" value="1"/>
</dbReference>